<dbReference type="PANTHER" id="PTHR10434:SF11">
    <property type="entry name" value="1-ACYL-SN-GLYCEROL-3-PHOSPHATE ACYLTRANSFERASE"/>
    <property type="match status" value="1"/>
</dbReference>
<dbReference type="InterPro" id="IPR002123">
    <property type="entry name" value="Plipid/glycerol_acylTrfase"/>
</dbReference>
<accession>A0ABZ3FNG3</accession>
<dbReference type="Proteomes" id="UP001442841">
    <property type="component" value="Chromosome"/>
</dbReference>
<keyword evidence="2 4" id="KW-0012">Acyltransferase</keyword>
<dbReference type="CDD" id="cd07989">
    <property type="entry name" value="LPLAT_AGPAT-like"/>
    <property type="match status" value="1"/>
</dbReference>
<name>A0ABZ3FNG3_9ACTN</name>
<organism evidence="4 5">
    <name type="scientific">Ammonicoccus fulvus</name>
    <dbReference type="NCBI Taxonomy" id="3138240"/>
    <lineage>
        <taxon>Bacteria</taxon>
        <taxon>Bacillati</taxon>
        <taxon>Actinomycetota</taxon>
        <taxon>Actinomycetes</taxon>
        <taxon>Propionibacteriales</taxon>
        <taxon>Propionibacteriaceae</taxon>
        <taxon>Ammonicoccus</taxon>
    </lineage>
</organism>
<evidence type="ECO:0000313" key="5">
    <source>
        <dbReference type="Proteomes" id="UP001442841"/>
    </source>
</evidence>
<reference evidence="4 5" key="1">
    <citation type="submission" date="2024-04" db="EMBL/GenBank/DDBJ databases">
        <title>Isolation of an actinomycete strain from pig manure.</title>
        <authorList>
            <person name="Gong T."/>
            <person name="Yu Z."/>
            <person name="An M."/>
            <person name="Wei C."/>
            <person name="Yang W."/>
            <person name="Liu L."/>
        </authorList>
    </citation>
    <scope>NUCLEOTIDE SEQUENCE [LARGE SCALE GENOMIC DNA]</scope>
    <source>
        <strain evidence="4 5">ZF39</strain>
    </source>
</reference>
<feature type="domain" description="Phospholipid/glycerol acyltransferase" evidence="3">
    <location>
        <begin position="75"/>
        <end position="185"/>
    </location>
</feature>
<protein>
    <submittedName>
        <fullName evidence="4">Lysophospholipid acyltransferase family protein</fullName>
    </submittedName>
</protein>
<evidence type="ECO:0000256" key="2">
    <source>
        <dbReference type="ARBA" id="ARBA00023315"/>
    </source>
</evidence>
<keyword evidence="5" id="KW-1185">Reference proteome</keyword>
<evidence type="ECO:0000256" key="1">
    <source>
        <dbReference type="ARBA" id="ARBA00022679"/>
    </source>
</evidence>
<proteinExistence type="predicted"/>
<dbReference type="GO" id="GO:0016746">
    <property type="term" value="F:acyltransferase activity"/>
    <property type="evidence" value="ECO:0007669"/>
    <property type="project" value="UniProtKB-KW"/>
</dbReference>
<evidence type="ECO:0000313" key="4">
    <source>
        <dbReference type="EMBL" id="XAN07568.1"/>
    </source>
</evidence>
<dbReference type="Pfam" id="PF01553">
    <property type="entry name" value="Acyltransferase"/>
    <property type="match status" value="1"/>
</dbReference>
<dbReference type="PANTHER" id="PTHR10434">
    <property type="entry name" value="1-ACYL-SN-GLYCEROL-3-PHOSPHATE ACYLTRANSFERASE"/>
    <property type="match status" value="1"/>
</dbReference>
<dbReference type="SMART" id="SM00563">
    <property type="entry name" value="PlsC"/>
    <property type="match status" value="1"/>
</dbReference>
<evidence type="ECO:0000259" key="3">
    <source>
        <dbReference type="SMART" id="SM00563"/>
    </source>
</evidence>
<keyword evidence="1" id="KW-0808">Transferase</keyword>
<gene>
    <name evidence="4" type="ORF">AADG42_09765</name>
</gene>
<dbReference type="SUPFAM" id="SSF69593">
    <property type="entry name" value="Glycerol-3-phosphate (1)-acyltransferase"/>
    <property type="match status" value="1"/>
</dbReference>
<dbReference type="RefSeq" id="WP_425309032.1">
    <property type="nucleotide sequence ID" value="NZ_CP154795.1"/>
</dbReference>
<sequence length="262" mass="28072">MSDSLDLRPLTPLPQGALTPLPTGKVVDLPHLHSDLPASRVSLLRSVRGTAAWLLRRQWRIELHGTEHIPVSGPAILAANHIGVLDGPLLVAMTPRTTFALAKSELFTGKVGRLLEAAGQIPIKQRELDTRALRRALKVLGDGHLLGIFPEGSRDVGDMAAIRGGAAYLAMASGAPIIPVALLGTREPGQTISDVPQRGGRIHIVYGEPIVIDRTLWPRRRHEVADRTEEVRRRLAAHVAWAEGHTGMALPGVPAPKATAAA</sequence>
<dbReference type="EMBL" id="CP154795">
    <property type="protein sequence ID" value="XAN07568.1"/>
    <property type="molecule type" value="Genomic_DNA"/>
</dbReference>